<dbReference type="Proteomes" id="UP000664332">
    <property type="component" value="Unassembled WGS sequence"/>
</dbReference>
<keyword evidence="4 11" id="KW-0808">Transferase</keyword>
<dbReference type="EC" id="2.7.1.50" evidence="11"/>
<dbReference type="NCBIfam" id="NF006830">
    <property type="entry name" value="PRK09355.1"/>
    <property type="match status" value="1"/>
</dbReference>
<dbReference type="GO" id="GO:0009229">
    <property type="term" value="P:thiamine diphosphate biosynthetic process"/>
    <property type="evidence" value="ECO:0007669"/>
    <property type="project" value="UniProtKB-UniRule"/>
</dbReference>
<feature type="binding site" evidence="11">
    <location>
        <position position="194"/>
    </location>
    <ligand>
        <name>substrate</name>
    </ligand>
</feature>
<evidence type="ECO:0000256" key="11">
    <source>
        <dbReference type="HAMAP-Rule" id="MF_00228"/>
    </source>
</evidence>
<comment type="function">
    <text evidence="11">Catalyzes the phosphorylation of the hydroxyl group of 4-methyl-5-beta-hydroxyethylthiazole (THZ).</text>
</comment>
<dbReference type="Gene3D" id="3.40.1190.20">
    <property type="match status" value="1"/>
</dbReference>
<dbReference type="Pfam" id="PF02110">
    <property type="entry name" value="HK"/>
    <property type="match status" value="1"/>
</dbReference>
<dbReference type="InterPro" id="IPR029056">
    <property type="entry name" value="Ribokinase-like"/>
</dbReference>
<evidence type="ECO:0000256" key="6">
    <source>
        <dbReference type="ARBA" id="ARBA00022741"/>
    </source>
</evidence>
<dbReference type="AlphaFoldDB" id="A0A939IT75"/>
<evidence type="ECO:0000256" key="4">
    <source>
        <dbReference type="ARBA" id="ARBA00022679"/>
    </source>
</evidence>
<keyword evidence="8 11" id="KW-0067">ATP-binding</keyword>
<sequence length="272" mass="27532">MTVFDRIVAACRAAAENPSLVQCLTNPVVPEITANVLLACGHSPAMCDNTHEAVQFLGLADCALINLGNPTGDQLQAMELVADKAHATGTPWVLDPVAVGPLDYRTATATRLLSYQPTAIRGNASEIAALAGAGSGGRGVDSTDTPEAVADVAGELARRTGSIVAVTGPQDWIIGPDETLLVTGGHPLMQQVVGTGCSLGALVAAYLGSARTAGIAAVDAVAAAHAHSAAAGTMAAQQASRPASFKTAWVDWLFELSPEQIAATATTTVAGQ</sequence>
<name>A0A939IT75_9CORY</name>
<evidence type="ECO:0000313" key="13">
    <source>
        <dbReference type="Proteomes" id="UP000664332"/>
    </source>
</evidence>
<proteinExistence type="inferred from homology"/>
<feature type="binding site" evidence="11">
    <location>
        <position position="167"/>
    </location>
    <ligand>
        <name>ATP</name>
        <dbReference type="ChEBI" id="CHEBI:30616"/>
    </ligand>
</feature>
<keyword evidence="10 11" id="KW-0784">Thiamine biosynthesis</keyword>
<keyword evidence="6 11" id="KW-0547">Nucleotide-binding</keyword>
<evidence type="ECO:0000256" key="7">
    <source>
        <dbReference type="ARBA" id="ARBA00022777"/>
    </source>
</evidence>
<dbReference type="GO" id="GO:0009228">
    <property type="term" value="P:thiamine biosynthetic process"/>
    <property type="evidence" value="ECO:0007669"/>
    <property type="project" value="UniProtKB-KW"/>
</dbReference>
<comment type="pathway">
    <text evidence="3 11">Cofactor biosynthesis; thiamine diphosphate biosynthesis; 4-methyl-5-(2-phosphoethyl)-thiazole from 5-(2-hydroxyethyl)-4-methylthiazole: step 1/1.</text>
</comment>
<dbReference type="RefSeq" id="WP_207118244.1">
    <property type="nucleotide sequence ID" value="NZ_JAFLEQ010000003.1"/>
</dbReference>
<dbReference type="GO" id="GO:0004417">
    <property type="term" value="F:hydroxyethylthiazole kinase activity"/>
    <property type="evidence" value="ECO:0007669"/>
    <property type="project" value="UniProtKB-UniRule"/>
</dbReference>
<evidence type="ECO:0000256" key="9">
    <source>
        <dbReference type="ARBA" id="ARBA00022842"/>
    </source>
</evidence>
<feature type="binding site" evidence="11">
    <location>
        <position position="46"/>
    </location>
    <ligand>
        <name>substrate</name>
    </ligand>
</feature>
<comment type="similarity">
    <text evidence="11">Belongs to the Thz kinase family.</text>
</comment>
<dbReference type="SUPFAM" id="SSF53613">
    <property type="entry name" value="Ribokinase-like"/>
    <property type="match status" value="1"/>
</dbReference>
<evidence type="ECO:0000256" key="1">
    <source>
        <dbReference type="ARBA" id="ARBA00001771"/>
    </source>
</evidence>
<accession>A0A939IT75</accession>
<keyword evidence="13" id="KW-1185">Reference proteome</keyword>
<reference evidence="12" key="1">
    <citation type="submission" date="2021-03" db="EMBL/GenBank/DDBJ databases">
        <authorList>
            <person name="Sun Q."/>
        </authorList>
    </citation>
    <scope>NUCLEOTIDE SEQUENCE</scope>
    <source>
        <strain evidence="12">CCM 8862</strain>
    </source>
</reference>
<comment type="cofactor">
    <cofactor evidence="2 11">
        <name>Mg(2+)</name>
        <dbReference type="ChEBI" id="CHEBI:18420"/>
    </cofactor>
</comment>
<keyword evidence="9 11" id="KW-0460">Magnesium</keyword>
<comment type="caution">
    <text evidence="12">The sequence shown here is derived from an EMBL/GenBank/DDBJ whole genome shotgun (WGS) entry which is preliminary data.</text>
</comment>
<dbReference type="HAMAP" id="MF_00228">
    <property type="entry name" value="Thz_kinase"/>
    <property type="match status" value="1"/>
</dbReference>
<protein>
    <recommendedName>
        <fullName evidence="11">Hydroxyethylthiazole kinase</fullName>
        <ecNumber evidence="11">2.7.1.50</ecNumber>
    </recommendedName>
    <alternativeName>
        <fullName evidence="11">4-methyl-5-beta-hydroxyethylthiazole kinase</fullName>
        <shortName evidence="11">TH kinase</shortName>
        <shortName evidence="11">Thz kinase</shortName>
    </alternativeName>
</protein>
<dbReference type="GO" id="GO:0000287">
    <property type="term" value="F:magnesium ion binding"/>
    <property type="evidence" value="ECO:0007669"/>
    <property type="project" value="UniProtKB-UniRule"/>
</dbReference>
<evidence type="ECO:0000256" key="10">
    <source>
        <dbReference type="ARBA" id="ARBA00022977"/>
    </source>
</evidence>
<feature type="binding site" evidence="11">
    <location>
        <position position="121"/>
    </location>
    <ligand>
        <name>ATP</name>
        <dbReference type="ChEBI" id="CHEBI:30616"/>
    </ligand>
</feature>
<evidence type="ECO:0000256" key="5">
    <source>
        <dbReference type="ARBA" id="ARBA00022723"/>
    </source>
</evidence>
<gene>
    <name evidence="11 12" type="primary">thiM</name>
    <name evidence="12" type="ORF">JZY06_02735</name>
</gene>
<comment type="catalytic activity">
    <reaction evidence="1 11">
        <text>5-(2-hydroxyethyl)-4-methylthiazole + ATP = 4-methyl-5-(2-phosphooxyethyl)-thiazole + ADP + H(+)</text>
        <dbReference type="Rhea" id="RHEA:24212"/>
        <dbReference type="ChEBI" id="CHEBI:15378"/>
        <dbReference type="ChEBI" id="CHEBI:17957"/>
        <dbReference type="ChEBI" id="CHEBI:30616"/>
        <dbReference type="ChEBI" id="CHEBI:58296"/>
        <dbReference type="ChEBI" id="CHEBI:456216"/>
        <dbReference type="EC" id="2.7.1.50"/>
    </reaction>
</comment>
<dbReference type="PIRSF" id="PIRSF000513">
    <property type="entry name" value="Thz_kinase"/>
    <property type="match status" value="1"/>
</dbReference>
<keyword evidence="5 11" id="KW-0479">Metal-binding</keyword>
<keyword evidence="7 11" id="KW-0418">Kinase</keyword>
<evidence type="ECO:0000256" key="8">
    <source>
        <dbReference type="ARBA" id="ARBA00022840"/>
    </source>
</evidence>
<evidence type="ECO:0000256" key="2">
    <source>
        <dbReference type="ARBA" id="ARBA00001946"/>
    </source>
</evidence>
<dbReference type="GO" id="GO:0005524">
    <property type="term" value="F:ATP binding"/>
    <property type="evidence" value="ECO:0007669"/>
    <property type="project" value="UniProtKB-UniRule"/>
</dbReference>
<dbReference type="PRINTS" id="PR01099">
    <property type="entry name" value="HYETHTZKNASE"/>
</dbReference>
<evidence type="ECO:0000313" key="12">
    <source>
        <dbReference type="EMBL" id="MBN9643549.1"/>
    </source>
</evidence>
<organism evidence="12 13">
    <name type="scientific">Corynebacterium mendelii</name>
    <dbReference type="NCBI Taxonomy" id="2765362"/>
    <lineage>
        <taxon>Bacteria</taxon>
        <taxon>Bacillati</taxon>
        <taxon>Actinomycetota</taxon>
        <taxon>Actinomycetes</taxon>
        <taxon>Mycobacteriales</taxon>
        <taxon>Corynebacteriaceae</taxon>
        <taxon>Corynebacterium</taxon>
    </lineage>
</organism>
<dbReference type="EMBL" id="JAFLEQ010000003">
    <property type="protein sequence ID" value="MBN9643549.1"/>
    <property type="molecule type" value="Genomic_DNA"/>
</dbReference>
<evidence type="ECO:0000256" key="3">
    <source>
        <dbReference type="ARBA" id="ARBA00004868"/>
    </source>
</evidence>
<dbReference type="InterPro" id="IPR000417">
    <property type="entry name" value="Hyethyz_kinase"/>
</dbReference>
<dbReference type="CDD" id="cd01170">
    <property type="entry name" value="THZ_kinase"/>
    <property type="match status" value="1"/>
</dbReference>